<evidence type="ECO:0000256" key="1">
    <source>
        <dbReference type="SAM" id="MobiDB-lite"/>
    </source>
</evidence>
<feature type="non-terminal residue" evidence="3">
    <location>
        <position position="1"/>
    </location>
</feature>
<keyword evidence="2" id="KW-0732">Signal</keyword>
<sequence>LSIVTSFHLVIFLFFAACEAPGPFSRGNDPSYHYPGPTLETEDSSNHQPIDLPGARPDLRLLLRVPSWPSSGLLAAGAVMALCGAAGKISMAIERAPRLTGAENSPHPESNEGLW</sequence>
<feature type="region of interest" description="Disordered" evidence="1">
    <location>
        <begin position="26"/>
        <end position="52"/>
    </location>
</feature>
<evidence type="ECO:0000313" key="3">
    <source>
        <dbReference type="EMBL" id="KAG5951254.1"/>
    </source>
</evidence>
<feature type="chain" id="PRO_5046496476" evidence="2">
    <location>
        <begin position="21"/>
        <end position="115"/>
    </location>
</feature>
<organism evidence="3 4">
    <name type="scientific">Claviceps arundinis</name>
    <dbReference type="NCBI Taxonomy" id="1623583"/>
    <lineage>
        <taxon>Eukaryota</taxon>
        <taxon>Fungi</taxon>
        <taxon>Dikarya</taxon>
        <taxon>Ascomycota</taxon>
        <taxon>Pezizomycotina</taxon>
        <taxon>Sordariomycetes</taxon>
        <taxon>Hypocreomycetidae</taxon>
        <taxon>Hypocreales</taxon>
        <taxon>Clavicipitaceae</taxon>
        <taxon>Claviceps</taxon>
    </lineage>
</organism>
<reference evidence="3 4" key="1">
    <citation type="journal article" date="2020" name="bioRxiv">
        <title>Whole genome comparisons of ergot fungi reveals the divergence and evolution of species within the genus Claviceps are the result of varying mechanisms driving genome evolution and host range expansion.</title>
        <authorList>
            <person name="Wyka S.A."/>
            <person name="Mondo S.J."/>
            <person name="Liu M."/>
            <person name="Dettman J."/>
            <person name="Nalam V."/>
            <person name="Broders K.D."/>
        </authorList>
    </citation>
    <scope>NUCLEOTIDE SEQUENCE [LARGE SCALE GENOMIC DNA]</scope>
    <source>
        <strain evidence="3 4">LM583</strain>
    </source>
</reference>
<gene>
    <name evidence="3" type="ORF">E4U57_007000</name>
</gene>
<accession>A0ABQ7P1C3</accession>
<dbReference type="EMBL" id="SRPR01000663">
    <property type="protein sequence ID" value="KAG5951254.1"/>
    <property type="molecule type" value="Genomic_DNA"/>
</dbReference>
<protein>
    <submittedName>
        <fullName evidence="3">Uncharacterized protein</fullName>
    </submittedName>
</protein>
<keyword evidence="4" id="KW-1185">Reference proteome</keyword>
<comment type="caution">
    <text evidence="3">The sequence shown here is derived from an EMBL/GenBank/DDBJ whole genome shotgun (WGS) entry which is preliminary data.</text>
</comment>
<feature type="signal peptide" evidence="2">
    <location>
        <begin position="1"/>
        <end position="20"/>
    </location>
</feature>
<evidence type="ECO:0000313" key="4">
    <source>
        <dbReference type="Proteomes" id="UP000742024"/>
    </source>
</evidence>
<dbReference type="Proteomes" id="UP000742024">
    <property type="component" value="Unassembled WGS sequence"/>
</dbReference>
<evidence type="ECO:0000256" key="2">
    <source>
        <dbReference type="SAM" id="SignalP"/>
    </source>
</evidence>
<name>A0ABQ7P1C3_9HYPO</name>
<proteinExistence type="predicted"/>